<gene>
    <name evidence="1" type="ORF">PROFUN_14599</name>
</gene>
<dbReference type="InParanoid" id="A0A2P6MZI1"/>
<protein>
    <submittedName>
        <fullName evidence="1">Uncharacterized protein</fullName>
    </submittedName>
</protein>
<evidence type="ECO:0000313" key="2">
    <source>
        <dbReference type="Proteomes" id="UP000241769"/>
    </source>
</evidence>
<accession>A0A2P6MZI1</accession>
<reference evidence="1 2" key="1">
    <citation type="journal article" date="2018" name="Genome Biol. Evol.">
        <title>Multiple Roots of Fruiting Body Formation in Amoebozoa.</title>
        <authorList>
            <person name="Hillmann F."/>
            <person name="Forbes G."/>
            <person name="Novohradska S."/>
            <person name="Ferling I."/>
            <person name="Riege K."/>
            <person name="Groth M."/>
            <person name="Westermann M."/>
            <person name="Marz M."/>
            <person name="Spaller T."/>
            <person name="Winckler T."/>
            <person name="Schaap P."/>
            <person name="Glockner G."/>
        </authorList>
    </citation>
    <scope>NUCLEOTIDE SEQUENCE [LARGE SCALE GENOMIC DNA]</scope>
    <source>
        <strain evidence="1 2">Jena</strain>
    </source>
</reference>
<evidence type="ECO:0000313" key="1">
    <source>
        <dbReference type="EMBL" id="PRP77086.1"/>
    </source>
</evidence>
<keyword evidence="2" id="KW-1185">Reference proteome</keyword>
<proteinExistence type="predicted"/>
<sequence>MDGTSDLPTPRPSLMLEKLLYSDHSLLLLKLLLSRVPKVLIGRGGSNRGNFSYSNCQPNGWLGQDGIMLEHCDLAWVRDESFGALHPSILKNRIMTSIWE</sequence>
<name>A0A2P6MZI1_9EUKA</name>
<dbReference type="Proteomes" id="UP000241769">
    <property type="component" value="Unassembled WGS sequence"/>
</dbReference>
<comment type="caution">
    <text evidence="1">The sequence shown here is derived from an EMBL/GenBank/DDBJ whole genome shotgun (WGS) entry which is preliminary data.</text>
</comment>
<dbReference type="AlphaFoldDB" id="A0A2P6MZI1"/>
<organism evidence="1 2">
    <name type="scientific">Planoprotostelium fungivorum</name>
    <dbReference type="NCBI Taxonomy" id="1890364"/>
    <lineage>
        <taxon>Eukaryota</taxon>
        <taxon>Amoebozoa</taxon>
        <taxon>Evosea</taxon>
        <taxon>Variosea</taxon>
        <taxon>Cavosteliida</taxon>
        <taxon>Cavosteliaceae</taxon>
        <taxon>Planoprotostelium</taxon>
    </lineage>
</organism>
<dbReference type="EMBL" id="MDYQ01000282">
    <property type="protein sequence ID" value="PRP77086.1"/>
    <property type="molecule type" value="Genomic_DNA"/>
</dbReference>